<feature type="transmembrane region" description="Helical" evidence="7">
    <location>
        <begin position="197"/>
        <end position="219"/>
    </location>
</feature>
<feature type="transmembrane region" description="Helical" evidence="7">
    <location>
        <begin position="311"/>
        <end position="332"/>
    </location>
</feature>
<dbReference type="Pfam" id="PF03544">
    <property type="entry name" value="TonB_C"/>
    <property type="match status" value="1"/>
</dbReference>
<dbReference type="PANTHER" id="PTHR30294:SF46">
    <property type="entry name" value="ABC TRANSPORTER PERMEASE"/>
    <property type="match status" value="1"/>
</dbReference>
<evidence type="ECO:0000256" key="2">
    <source>
        <dbReference type="ARBA" id="ARBA00004651"/>
    </source>
</evidence>
<evidence type="ECO:0000256" key="4">
    <source>
        <dbReference type="ARBA" id="ARBA00022692"/>
    </source>
</evidence>
<comment type="subcellular location">
    <subcellularLocation>
        <location evidence="2">Cell membrane</location>
        <topology evidence="2">Multi-pass membrane protein</topology>
    </subcellularLocation>
    <subcellularLocation>
        <location evidence="1">Membrane</location>
        <topology evidence="1">Single-pass membrane protein</topology>
    </subcellularLocation>
</comment>
<dbReference type="SUPFAM" id="SSF74653">
    <property type="entry name" value="TolA/TonB C-terminal domain"/>
    <property type="match status" value="1"/>
</dbReference>
<comment type="caution">
    <text evidence="9">The sequence shown here is derived from an EMBL/GenBank/DDBJ whole genome shotgun (WGS) entry which is preliminary data.</text>
</comment>
<feature type="transmembrane region" description="Helical" evidence="7">
    <location>
        <begin position="33"/>
        <end position="52"/>
    </location>
</feature>
<dbReference type="PROSITE" id="PS52015">
    <property type="entry name" value="TONB_CTD"/>
    <property type="match status" value="1"/>
</dbReference>
<dbReference type="Pfam" id="PF12698">
    <property type="entry name" value="ABC2_membrane_3"/>
    <property type="match status" value="1"/>
</dbReference>
<organism evidence="9 10">
    <name type="scientific">Phocaeicola coprophilus</name>
    <dbReference type="NCBI Taxonomy" id="387090"/>
    <lineage>
        <taxon>Bacteria</taxon>
        <taxon>Pseudomonadati</taxon>
        <taxon>Bacteroidota</taxon>
        <taxon>Bacteroidia</taxon>
        <taxon>Bacteroidales</taxon>
        <taxon>Bacteroidaceae</taxon>
        <taxon>Phocaeicola</taxon>
    </lineage>
</organism>
<gene>
    <name evidence="9" type="ORF">DW921_09990</name>
</gene>
<evidence type="ECO:0000313" key="9">
    <source>
        <dbReference type="EMBL" id="RHA74687.1"/>
    </source>
</evidence>
<accession>A0A413SYF7</accession>
<proteinExistence type="predicted"/>
<evidence type="ECO:0000256" key="3">
    <source>
        <dbReference type="ARBA" id="ARBA00022475"/>
    </source>
</evidence>
<sequence length="775" mass="87287">MKERSFSDIIRNGLAGLFHIFAKELKATVRDEGVLIFFLLVPLAYPLVYAFIYTNEVVREVPAAVVDDNNSTLSRKYLRLMDASADVQIQSYCADMEEAKSLMKEKKVYGVIHIPESFSRDISQGRQTQVNIYCDMSGMLYYKAILLSATNASLTVNEQIKIQRMGNTTQRQDEVSTAPIEYEDISLFNPQDGFASFLIPAVLMLILQQTLLLGIGMSAGTARETNRFKDLVPIGRHYEGTLRIVFGKSMAYLLIYIAISAYVLCAVPQMFSLVQIAQPSTLMAFIFPYLLACIFFAMTCSIFIHHREACMLVYVFTSIPLLFISGISWPGAAVPSFWKVFSWLFPSTFGINGFVQINNMGATLQEVLPEYRALWIQAGVYFLTTCLVYRRQVMLSRRHALERLQKLRSGNVSRRFILPVMISMICISIQAAVPGPAQNGKTDYRITVKKSNGDPQLGVFLRIMGRTQEYTGNAQGIISFQEESSNNIFRTANLFFTDDKKTPVLSFRLNEAAQDTIIYLDSPEDRRLFKQSGQLYSIEGYVLDNQGKPITGAVVSIQGTGRKALTDEIGLFRLDADFSHPITIRADGMENLSLSIQPFLQNTSEPYPIRLQPKGSNRIYTSVEEMPEYPGGMKAFQEYLDRKITYPEALKKNKTEGIVIIQFVVEKDGSISTPHVVRPLEATLDTLALKAIQEMPRWTAGKDHGTTVRCRYSLPVSFKVPEEKVVATPSSRRRRPDTAAKPQPVRPVFKLGWLKPQPLFIPPRPAVIPEKLPLK</sequence>
<dbReference type="SUPFAM" id="SSF49464">
    <property type="entry name" value="Carboxypeptidase regulatory domain-like"/>
    <property type="match status" value="1"/>
</dbReference>
<dbReference type="PANTHER" id="PTHR30294">
    <property type="entry name" value="MEMBRANE COMPONENT OF ABC TRANSPORTER YHHJ-RELATED"/>
    <property type="match status" value="1"/>
</dbReference>
<keyword evidence="3" id="KW-1003">Cell membrane</keyword>
<evidence type="ECO:0000256" key="1">
    <source>
        <dbReference type="ARBA" id="ARBA00004167"/>
    </source>
</evidence>
<keyword evidence="4 7" id="KW-0812">Transmembrane</keyword>
<evidence type="ECO:0000259" key="8">
    <source>
        <dbReference type="PROSITE" id="PS52015"/>
    </source>
</evidence>
<dbReference type="NCBIfam" id="TIGR01352">
    <property type="entry name" value="tonB_Cterm"/>
    <property type="match status" value="1"/>
</dbReference>
<dbReference type="InterPro" id="IPR013525">
    <property type="entry name" value="ABC2_TM"/>
</dbReference>
<keyword evidence="5 7" id="KW-1133">Transmembrane helix</keyword>
<reference evidence="9 10" key="1">
    <citation type="submission" date="2018-08" db="EMBL/GenBank/DDBJ databases">
        <title>A genome reference for cultivated species of the human gut microbiota.</title>
        <authorList>
            <person name="Zou Y."/>
            <person name="Xue W."/>
            <person name="Luo G."/>
        </authorList>
    </citation>
    <scope>NUCLEOTIDE SEQUENCE [LARGE SCALE GENOMIC DNA]</scope>
    <source>
        <strain evidence="9 10">AM42-38</strain>
    </source>
</reference>
<feature type="transmembrane region" description="Helical" evidence="7">
    <location>
        <begin position="416"/>
        <end position="433"/>
    </location>
</feature>
<dbReference type="EMBL" id="QSFT01000021">
    <property type="protein sequence ID" value="RHA74687.1"/>
    <property type="molecule type" value="Genomic_DNA"/>
</dbReference>
<dbReference type="InterPro" id="IPR006260">
    <property type="entry name" value="TonB/TolA_C"/>
</dbReference>
<dbReference type="GO" id="GO:0005886">
    <property type="term" value="C:plasma membrane"/>
    <property type="evidence" value="ECO:0007669"/>
    <property type="project" value="UniProtKB-SubCell"/>
</dbReference>
<dbReference type="AlphaFoldDB" id="A0A413SYF7"/>
<dbReference type="InterPro" id="IPR051449">
    <property type="entry name" value="ABC-2_transporter_component"/>
</dbReference>
<dbReference type="Gene3D" id="3.30.1150.10">
    <property type="match status" value="1"/>
</dbReference>
<dbReference type="Proteomes" id="UP000283855">
    <property type="component" value="Unassembled WGS sequence"/>
</dbReference>
<dbReference type="GO" id="GO:0140359">
    <property type="term" value="F:ABC-type transporter activity"/>
    <property type="evidence" value="ECO:0007669"/>
    <property type="project" value="InterPro"/>
</dbReference>
<keyword evidence="6 7" id="KW-0472">Membrane</keyword>
<feature type="transmembrane region" description="Helical" evidence="7">
    <location>
        <begin position="283"/>
        <end position="304"/>
    </location>
</feature>
<evidence type="ECO:0000256" key="6">
    <source>
        <dbReference type="ARBA" id="ARBA00023136"/>
    </source>
</evidence>
<name>A0A413SYF7_9BACT</name>
<dbReference type="InterPro" id="IPR008969">
    <property type="entry name" value="CarboxyPept-like_regulatory"/>
</dbReference>
<evidence type="ECO:0000313" key="10">
    <source>
        <dbReference type="Proteomes" id="UP000283855"/>
    </source>
</evidence>
<feature type="transmembrane region" description="Helical" evidence="7">
    <location>
        <begin position="251"/>
        <end position="271"/>
    </location>
</feature>
<dbReference type="Gene3D" id="2.60.40.1120">
    <property type="entry name" value="Carboxypeptidase-like, regulatory domain"/>
    <property type="match status" value="1"/>
</dbReference>
<dbReference type="Gene3D" id="3.40.1710.10">
    <property type="entry name" value="abc type-2 transporter like domain"/>
    <property type="match status" value="1"/>
</dbReference>
<feature type="domain" description="TonB C-terminal" evidence="8">
    <location>
        <begin position="631"/>
        <end position="727"/>
    </location>
</feature>
<evidence type="ECO:0000256" key="5">
    <source>
        <dbReference type="ARBA" id="ARBA00022989"/>
    </source>
</evidence>
<protein>
    <submittedName>
        <fullName evidence="9">TonB family protein</fullName>
    </submittedName>
</protein>
<feature type="transmembrane region" description="Helical" evidence="7">
    <location>
        <begin position="373"/>
        <end position="389"/>
    </location>
</feature>
<dbReference type="InterPro" id="IPR037682">
    <property type="entry name" value="TonB_C"/>
</dbReference>
<evidence type="ECO:0000256" key="7">
    <source>
        <dbReference type="SAM" id="Phobius"/>
    </source>
</evidence>